<organism evidence="1 2">
    <name type="scientific">Parabacteroides segnis</name>
    <dbReference type="NCBI Taxonomy" id="2763058"/>
    <lineage>
        <taxon>Bacteria</taxon>
        <taxon>Pseudomonadati</taxon>
        <taxon>Bacteroidota</taxon>
        <taxon>Bacteroidia</taxon>
        <taxon>Bacteroidales</taxon>
        <taxon>Tannerellaceae</taxon>
        <taxon>Parabacteroides</taxon>
    </lineage>
</organism>
<gene>
    <name evidence="1" type="ORF">H8S77_19185</name>
</gene>
<dbReference type="EMBL" id="JACOOI010000025">
    <property type="protein sequence ID" value="MBC5645007.1"/>
    <property type="molecule type" value="Genomic_DNA"/>
</dbReference>
<sequence>MNQSIKLPFKGYTTMNISAAYTLSCPDLYRFFVLSLTTDKKTLKTDTTLDQLASFVGESRRNYDSGKINTALTDRLAESGEVEIEHIRAKSLKENKEVNRIIYAFKEAIPTKYRRISRGFINLDLSIKLKGYLLKLFALADAHSYHISYSATAIAKEFKMAKVTVSKYNNELINKGFLSLNGAGFDLHIESFLIDMLKGQSVEVELLIQKVENVILIMKESDVQLPRSYMQYLAAKKDNFKKIRNMEYFMNYVISGVPYKSKEDSEPIEDIYL</sequence>
<protein>
    <submittedName>
        <fullName evidence="1">Uncharacterized protein</fullName>
    </submittedName>
</protein>
<evidence type="ECO:0000313" key="2">
    <source>
        <dbReference type="Proteomes" id="UP000644010"/>
    </source>
</evidence>
<accession>A0ABR7E5H5</accession>
<name>A0ABR7E5H5_9BACT</name>
<comment type="caution">
    <text evidence="1">The sequence shown here is derived from an EMBL/GenBank/DDBJ whole genome shotgun (WGS) entry which is preliminary data.</text>
</comment>
<reference evidence="1 2" key="1">
    <citation type="submission" date="2020-08" db="EMBL/GenBank/DDBJ databases">
        <title>Genome public.</title>
        <authorList>
            <person name="Liu C."/>
            <person name="Sun Q."/>
        </authorList>
    </citation>
    <scope>NUCLEOTIDE SEQUENCE [LARGE SCALE GENOMIC DNA]</scope>
    <source>
        <strain evidence="1 2">BX2</strain>
    </source>
</reference>
<evidence type="ECO:0000313" key="1">
    <source>
        <dbReference type="EMBL" id="MBC5645007.1"/>
    </source>
</evidence>
<dbReference type="RefSeq" id="WP_186960769.1">
    <property type="nucleotide sequence ID" value="NZ_JACOOI010000025.1"/>
</dbReference>
<keyword evidence="2" id="KW-1185">Reference proteome</keyword>
<proteinExistence type="predicted"/>
<dbReference type="Proteomes" id="UP000644010">
    <property type="component" value="Unassembled WGS sequence"/>
</dbReference>